<dbReference type="InterPro" id="IPR036259">
    <property type="entry name" value="MFS_trans_sf"/>
</dbReference>
<dbReference type="GO" id="GO:0022857">
    <property type="term" value="F:transmembrane transporter activity"/>
    <property type="evidence" value="ECO:0007669"/>
    <property type="project" value="InterPro"/>
</dbReference>
<comment type="subcellular location">
    <subcellularLocation>
        <location evidence="1">Membrane</location>
        <topology evidence="1">Multi-pass membrane protein</topology>
    </subcellularLocation>
</comment>
<evidence type="ECO:0000256" key="4">
    <source>
        <dbReference type="ARBA" id="ARBA00022989"/>
    </source>
</evidence>
<feature type="transmembrane region" description="Helical" evidence="7">
    <location>
        <begin position="428"/>
        <end position="447"/>
    </location>
</feature>
<dbReference type="Pfam" id="PF07690">
    <property type="entry name" value="MFS_1"/>
    <property type="match status" value="1"/>
</dbReference>
<dbReference type="Gene3D" id="1.20.1250.20">
    <property type="entry name" value="MFS general substrate transporter like domains"/>
    <property type="match status" value="1"/>
</dbReference>
<feature type="transmembrane region" description="Helical" evidence="7">
    <location>
        <begin position="132"/>
        <end position="152"/>
    </location>
</feature>
<evidence type="ECO:0000256" key="2">
    <source>
        <dbReference type="ARBA" id="ARBA00022448"/>
    </source>
</evidence>
<dbReference type="PROSITE" id="PS50850">
    <property type="entry name" value="MFS"/>
    <property type="match status" value="1"/>
</dbReference>
<proteinExistence type="predicted"/>
<keyword evidence="2" id="KW-0813">Transport</keyword>
<evidence type="ECO:0000313" key="10">
    <source>
        <dbReference type="Proteomes" id="UP000813461"/>
    </source>
</evidence>
<keyword evidence="3 7" id="KW-0812">Transmembrane</keyword>
<dbReference type="OrthoDB" id="10021397at2759"/>
<feature type="transmembrane region" description="Helical" evidence="7">
    <location>
        <begin position="541"/>
        <end position="569"/>
    </location>
</feature>
<keyword evidence="4 7" id="KW-1133">Transmembrane helix</keyword>
<dbReference type="Proteomes" id="UP000813461">
    <property type="component" value="Unassembled WGS sequence"/>
</dbReference>
<protein>
    <submittedName>
        <fullName evidence="9">Major facilitator superfamily domain-containing protein</fullName>
    </submittedName>
</protein>
<organism evidence="9 10">
    <name type="scientific">Paraphoma chrysanthemicola</name>
    <dbReference type="NCBI Taxonomy" id="798071"/>
    <lineage>
        <taxon>Eukaryota</taxon>
        <taxon>Fungi</taxon>
        <taxon>Dikarya</taxon>
        <taxon>Ascomycota</taxon>
        <taxon>Pezizomycotina</taxon>
        <taxon>Dothideomycetes</taxon>
        <taxon>Pleosporomycetidae</taxon>
        <taxon>Pleosporales</taxon>
        <taxon>Pleosporineae</taxon>
        <taxon>Phaeosphaeriaceae</taxon>
        <taxon>Paraphoma</taxon>
    </lineage>
</organism>
<feature type="transmembrane region" description="Helical" evidence="7">
    <location>
        <begin position="68"/>
        <end position="90"/>
    </location>
</feature>
<dbReference type="CDD" id="cd17502">
    <property type="entry name" value="MFS_Azr1_MDR_like"/>
    <property type="match status" value="1"/>
</dbReference>
<evidence type="ECO:0000256" key="1">
    <source>
        <dbReference type="ARBA" id="ARBA00004141"/>
    </source>
</evidence>
<evidence type="ECO:0000256" key="6">
    <source>
        <dbReference type="SAM" id="MobiDB-lite"/>
    </source>
</evidence>
<dbReference type="AlphaFoldDB" id="A0A8K0VQR5"/>
<name>A0A8K0VQR5_9PLEO</name>
<feature type="transmembrane region" description="Helical" evidence="7">
    <location>
        <begin position="221"/>
        <end position="241"/>
    </location>
</feature>
<evidence type="ECO:0000256" key="5">
    <source>
        <dbReference type="ARBA" id="ARBA00023136"/>
    </source>
</evidence>
<reference evidence="9" key="1">
    <citation type="journal article" date="2021" name="Nat. Commun.">
        <title>Genetic determinants of endophytism in the Arabidopsis root mycobiome.</title>
        <authorList>
            <person name="Mesny F."/>
            <person name="Miyauchi S."/>
            <person name="Thiergart T."/>
            <person name="Pickel B."/>
            <person name="Atanasova L."/>
            <person name="Karlsson M."/>
            <person name="Huettel B."/>
            <person name="Barry K.W."/>
            <person name="Haridas S."/>
            <person name="Chen C."/>
            <person name="Bauer D."/>
            <person name="Andreopoulos W."/>
            <person name="Pangilinan J."/>
            <person name="LaButti K."/>
            <person name="Riley R."/>
            <person name="Lipzen A."/>
            <person name="Clum A."/>
            <person name="Drula E."/>
            <person name="Henrissat B."/>
            <person name="Kohler A."/>
            <person name="Grigoriev I.V."/>
            <person name="Martin F.M."/>
            <person name="Hacquard S."/>
        </authorList>
    </citation>
    <scope>NUCLEOTIDE SEQUENCE</scope>
    <source>
        <strain evidence="9">MPI-SDFR-AT-0120</strain>
    </source>
</reference>
<feature type="transmembrane region" description="Helical" evidence="7">
    <location>
        <begin position="262"/>
        <end position="282"/>
    </location>
</feature>
<evidence type="ECO:0000259" key="8">
    <source>
        <dbReference type="PROSITE" id="PS50850"/>
    </source>
</evidence>
<dbReference type="GO" id="GO:0005886">
    <property type="term" value="C:plasma membrane"/>
    <property type="evidence" value="ECO:0007669"/>
    <property type="project" value="TreeGrafter"/>
</dbReference>
<keyword evidence="10" id="KW-1185">Reference proteome</keyword>
<comment type="caution">
    <text evidence="9">The sequence shown here is derived from an EMBL/GenBank/DDBJ whole genome shotgun (WGS) entry which is preliminary data.</text>
</comment>
<feature type="compositionally biased region" description="Polar residues" evidence="6">
    <location>
        <begin position="1"/>
        <end position="24"/>
    </location>
</feature>
<feature type="transmembrane region" description="Helical" evidence="7">
    <location>
        <begin position="478"/>
        <end position="500"/>
    </location>
</feature>
<gene>
    <name evidence="9" type="ORF">FB567DRAFT_509747</name>
</gene>
<dbReference type="PANTHER" id="PTHR23501">
    <property type="entry name" value="MAJOR FACILITATOR SUPERFAMILY"/>
    <property type="match status" value="1"/>
</dbReference>
<dbReference type="EMBL" id="JAGMVJ010000041">
    <property type="protein sequence ID" value="KAH7066465.1"/>
    <property type="molecule type" value="Genomic_DNA"/>
</dbReference>
<evidence type="ECO:0000256" key="3">
    <source>
        <dbReference type="ARBA" id="ARBA00022692"/>
    </source>
</evidence>
<evidence type="ECO:0000256" key="7">
    <source>
        <dbReference type="SAM" id="Phobius"/>
    </source>
</evidence>
<feature type="transmembrane region" description="Helical" evidence="7">
    <location>
        <begin position="102"/>
        <end position="120"/>
    </location>
</feature>
<feature type="transmembrane region" description="Helical" evidence="7">
    <location>
        <begin position="335"/>
        <end position="356"/>
    </location>
</feature>
<feature type="domain" description="Major facilitator superfamily (MFS) profile" evidence="8">
    <location>
        <begin position="68"/>
        <end position="586"/>
    </location>
</feature>
<feature type="region of interest" description="Disordered" evidence="6">
    <location>
        <begin position="1"/>
        <end position="53"/>
    </location>
</feature>
<dbReference type="InterPro" id="IPR020846">
    <property type="entry name" value="MFS_dom"/>
</dbReference>
<accession>A0A8K0VQR5</accession>
<keyword evidence="5 7" id="KW-0472">Membrane</keyword>
<feature type="transmembrane region" description="Helical" evidence="7">
    <location>
        <begin position="190"/>
        <end position="209"/>
    </location>
</feature>
<dbReference type="PANTHER" id="PTHR23501:SF177">
    <property type="entry name" value="MAJOR FACILITATOR SUPERFAMILY (MFS) PROFILE DOMAIN-CONTAINING PROTEIN-RELATED"/>
    <property type="match status" value="1"/>
</dbReference>
<sequence>MDPEKSSNLTLPPGTNEQYASGVTTPDLIADEKEQQKSYEPSENEQEADVTRDAVTEEYPTGKRLVPILLALICSVFLVALDMTIVGTAIPKITDEFDGLNMVSWYGSVYFMTFGGFQPASGKFFKYFPLKASFLGSIFVFIIGSLICAVAQNSVTFVVGRAFAGLGAAGVATGAFTIIAFAAEPRIRPGLIGMVGAAYGLSSVLGPILGGVFADKATWRWCFYINLPVGGVSALLIFFFFKTPPQATVTKANWREKVIQMDLVGVTLVMSGIITFILAVEYGGQKKPWDSSTVIGLLVGSVLIWVAFVAWEYFNHERAMLPRRLFSKRWVWQPSIFQFFYAAAYFILLYYLPIYFQSVDNRSAISSGVLNLPLVLSLALGSTVSGITVSKTGHAAPFMIVGAVLCTVSAGLMYTFDIGTSMGKWIGYQLFYGASIGAGFQMGITIAQANATMEDMSSVTAIVFCKSRELLLSREHKLIHGVVFQTIGGAFSVSAAQSAFVNRMISELGRRAPDIAPGLVIGTGATQIRRVFTVDQVPNIVVAYMAGIKVTFALVVALTGFACLLSAFVPRKRLNAEALKGTGGAA</sequence>
<feature type="transmembrane region" description="Helical" evidence="7">
    <location>
        <begin position="396"/>
        <end position="416"/>
    </location>
</feature>
<dbReference type="FunFam" id="1.20.1720.10:FF:000012">
    <property type="entry name" value="MFS toxin efflux pump (AflT)"/>
    <property type="match status" value="1"/>
</dbReference>
<evidence type="ECO:0000313" key="9">
    <source>
        <dbReference type="EMBL" id="KAH7066465.1"/>
    </source>
</evidence>
<feature type="transmembrane region" description="Helical" evidence="7">
    <location>
        <begin position="368"/>
        <end position="389"/>
    </location>
</feature>
<dbReference type="SUPFAM" id="SSF103473">
    <property type="entry name" value="MFS general substrate transporter"/>
    <property type="match status" value="1"/>
</dbReference>
<dbReference type="Gene3D" id="1.20.1720.10">
    <property type="entry name" value="Multidrug resistance protein D"/>
    <property type="match status" value="1"/>
</dbReference>
<dbReference type="InterPro" id="IPR011701">
    <property type="entry name" value="MFS"/>
</dbReference>
<feature type="transmembrane region" description="Helical" evidence="7">
    <location>
        <begin position="294"/>
        <end position="314"/>
    </location>
</feature>
<feature type="transmembrane region" description="Helical" evidence="7">
    <location>
        <begin position="158"/>
        <end position="183"/>
    </location>
</feature>